<reference evidence="1 3" key="1">
    <citation type="journal article" date="2011" name="Nature">
        <title>The Medicago genome provides insight into the evolution of rhizobial symbioses.</title>
        <authorList>
            <person name="Young N.D."/>
            <person name="Debelle F."/>
            <person name="Oldroyd G.E."/>
            <person name="Geurts R."/>
            <person name="Cannon S.B."/>
            <person name="Udvardi M.K."/>
            <person name="Benedito V.A."/>
            <person name="Mayer K.F."/>
            <person name="Gouzy J."/>
            <person name="Schoof H."/>
            <person name="Van de Peer Y."/>
            <person name="Proost S."/>
            <person name="Cook D.R."/>
            <person name="Meyers B.C."/>
            <person name="Spannagl M."/>
            <person name="Cheung F."/>
            <person name="De Mita S."/>
            <person name="Krishnakumar V."/>
            <person name="Gundlach H."/>
            <person name="Zhou S."/>
            <person name="Mudge J."/>
            <person name="Bharti A.K."/>
            <person name="Murray J.D."/>
            <person name="Naoumkina M.A."/>
            <person name="Rosen B."/>
            <person name="Silverstein K.A."/>
            <person name="Tang H."/>
            <person name="Rombauts S."/>
            <person name="Zhao P.X."/>
            <person name="Zhou P."/>
            <person name="Barbe V."/>
            <person name="Bardou P."/>
            <person name="Bechner M."/>
            <person name="Bellec A."/>
            <person name="Berger A."/>
            <person name="Berges H."/>
            <person name="Bidwell S."/>
            <person name="Bisseling T."/>
            <person name="Choisne N."/>
            <person name="Couloux A."/>
            <person name="Denny R."/>
            <person name="Deshpande S."/>
            <person name="Dai X."/>
            <person name="Doyle J.J."/>
            <person name="Dudez A.M."/>
            <person name="Farmer A.D."/>
            <person name="Fouteau S."/>
            <person name="Franken C."/>
            <person name="Gibelin C."/>
            <person name="Gish J."/>
            <person name="Goldstein S."/>
            <person name="Gonzalez A.J."/>
            <person name="Green P.J."/>
            <person name="Hallab A."/>
            <person name="Hartog M."/>
            <person name="Hua A."/>
            <person name="Humphray S.J."/>
            <person name="Jeong D.H."/>
            <person name="Jing Y."/>
            <person name="Jocker A."/>
            <person name="Kenton S.M."/>
            <person name="Kim D.J."/>
            <person name="Klee K."/>
            <person name="Lai H."/>
            <person name="Lang C."/>
            <person name="Lin S."/>
            <person name="Macmil S.L."/>
            <person name="Magdelenat G."/>
            <person name="Matthews L."/>
            <person name="McCorrison J."/>
            <person name="Monaghan E.L."/>
            <person name="Mun J.H."/>
            <person name="Najar F.Z."/>
            <person name="Nicholson C."/>
            <person name="Noirot C."/>
            <person name="O'Bleness M."/>
            <person name="Paule C.R."/>
            <person name="Poulain J."/>
            <person name="Prion F."/>
            <person name="Qin B."/>
            <person name="Qu C."/>
            <person name="Retzel E.F."/>
            <person name="Riddle C."/>
            <person name="Sallet E."/>
            <person name="Samain S."/>
            <person name="Samson N."/>
            <person name="Sanders I."/>
            <person name="Saurat O."/>
            <person name="Scarpelli C."/>
            <person name="Schiex T."/>
            <person name="Segurens B."/>
            <person name="Severin A.J."/>
            <person name="Sherrier D.J."/>
            <person name="Shi R."/>
            <person name="Sims S."/>
            <person name="Singer S.R."/>
            <person name="Sinharoy S."/>
            <person name="Sterck L."/>
            <person name="Viollet A."/>
            <person name="Wang B.B."/>
            <person name="Wang K."/>
            <person name="Wang M."/>
            <person name="Wang X."/>
            <person name="Warfsmann J."/>
            <person name="Weissenbach J."/>
            <person name="White D.D."/>
            <person name="White J.D."/>
            <person name="Wiley G.B."/>
            <person name="Wincker P."/>
            <person name="Xing Y."/>
            <person name="Yang L."/>
            <person name="Yao Z."/>
            <person name="Ying F."/>
            <person name="Zhai J."/>
            <person name="Zhou L."/>
            <person name="Zuber A."/>
            <person name="Denarie J."/>
            <person name="Dixon R.A."/>
            <person name="May G.D."/>
            <person name="Schwartz D.C."/>
            <person name="Rogers J."/>
            <person name="Quetier F."/>
            <person name="Town C.D."/>
            <person name="Roe B.A."/>
        </authorList>
    </citation>
    <scope>NUCLEOTIDE SEQUENCE [LARGE SCALE GENOMIC DNA]</scope>
    <source>
        <strain evidence="1">A17</strain>
        <strain evidence="2 3">cv. Jemalong A17</strain>
    </source>
</reference>
<protein>
    <submittedName>
        <fullName evidence="1 2">Uncharacterized protein</fullName>
    </submittedName>
</protein>
<dbReference type="EMBL" id="CM001223">
    <property type="protein sequence ID" value="KEH22329.1"/>
    <property type="molecule type" value="Genomic_DNA"/>
</dbReference>
<reference evidence="1 3" key="2">
    <citation type="journal article" date="2014" name="BMC Genomics">
        <title>An improved genome release (version Mt4.0) for the model legume Medicago truncatula.</title>
        <authorList>
            <person name="Tang H."/>
            <person name="Krishnakumar V."/>
            <person name="Bidwell S."/>
            <person name="Rosen B."/>
            <person name="Chan A."/>
            <person name="Zhou S."/>
            <person name="Gentzbittel L."/>
            <person name="Childs K.L."/>
            <person name="Yandell M."/>
            <person name="Gundlach H."/>
            <person name="Mayer K.F."/>
            <person name="Schwartz D.C."/>
            <person name="Town C.D."/>
        </authorList>
    </citation>
    <scope>GENOME REANNOTATION</scope>
    <source>
        <strain evidence="1">A17</strain>
        <strain evidence="2 3">cv. Jemalong A17</strain>
    </source>
</reference>
<sequence length="65" mass="7352">MVKFQQKIGLIPTTQHVPCSLDNPFSFFHVKIVQIYIKLSRSAIPPSCFCSTCACTWAQSMPIYV</sequence>
<organism evidence="1 3">
    <name type="scientific">Medicago truncatula</name>
    <name type="common">Barrel medic</name>
    <name type="synonym">Medicago tribuloides</name>
    <dbReference type="NCBI Taxonomy" id="3880"/>
    <lineage>
        <taxon>Eukaryota</taxon>
        <taxon>Viridiplantae</taxon>
        <taxon>Streptophyta</taxon>
        <taxon>Embryophyta</taxon>
        <taxon>Tracheophyta</taxon>
        <taxon>Spermatophyta</taxon>
        <taxon>Magnoliopsida</taxon>
        <taxon>eudicotyledons</taxon>
        <taxon>Gunneridae</taxon>
        <taxon>Pentapetalae</taxon>
        <taxon>rosids</taxon>
        <taxon>fabids</taxon>
        <taxon>Fabales</taxon>
        <taxon>Fabaceae</taxon>
        <taxon>Papilionoideae</taxon>
        <taxon>50 kb inversion clade</taxon>
        <taxon>NPAAA clade</taxon>
        <taxon>Hologalegina</taxon>
        <taxon>IRL clade</taxon>
        <taxon>Trifolieae</taxon>
        <taxon>Medicago</taxon>
    </lineage>
</organism>
<dbReference type="AlphaFoldDB" id="A0A072TXV9"/>
<dbReference type="Proteomes" id="UP000002051">
    <property type="component" value="Unassembled WGS sequence"/>
</dbReference>
<gene>
    <name evidence="1" type="ordered locus">MTR_7g039530</name>
</gene>
<proteinExistence type="predicted"/>
<evidence type="ECO:0000313" key="3">
    <source>
        <dbReference type="Proteomes" id="UP000002051"/>
    </source>
</evidence>
<accession>A0A072TXV9</accession>
<reference evidence="2" key="3">
    <citation type="submission" date="2015-04" db="UniProtKB">
        <authorList>
            <consortium name="EnsemblPlants"/>
        </authorList>
    </citation>
    <scope>IDENTIFICATION</scope>
    <source>
        <strain evidence="2">cv. Jemalong A17</strain>
    </source>
</reference>
<evidence type="ECO:0000313" key="1">
    <source>
        <dbReference type="EMBL" id="KEH22329.1"/>
    </source>
</evidence>
<dbReference type="HOGENOM" id="CLU_2853131_0_0_1"/>
<keyword evidence="3" id="KW-1185">Reference proteome</keyword>
<dbReference type="EnsemblPlants" id="KEH22329">
    <property type="protein sequence ID" value="KEH22329"/>
    <property type="gene ID" value="MTR_7g039530"/>
</dbReference>
<name>A0A072TXV9_MEDTR</name>
<evidence type="ECO:0000313" key="2">
    <source>
        <dbReference type="EnsemblPlants" id="KEH22329"/>
    </source>
</evidence>